<dbReference type="AlphaFoldDB" id="A0A243QG96"/>
<evidence type="ECO:0000259" key="7">
    <source>
        <dbReference type="SMART" id="SM01217"/>
    </source>
</evidence>
<dbReference type="InterPro" id="IPR001764">
    <property type="entry name" value="Glyco_hydro_3_N"/>
</dbReference>
<keyword evidence="6" id="KW-0326">Glycosidase</keyword>
<dbReference type="InterPro" id="IPR036881">
    <property type="entry name" value="Glyco_hydro_3_C_sf"/>
</dbReference>
<dbReference type="STRING" id="417102.CA982_02915"/>
<comment type="caution">
    <text evidence="8">The sequence shown here is derived from an EMBL/GenBank/DDBJ whole genome shotgun (WGS) entry which is preliminary data.</text>
</comment>
<dbReference type="Gene3D" id="2.60.40.10">
    <property type="entry name" value="Immunoglobulins"/>
    <property type="match status" value="1"/>
</dbReference>
<sequence>MSELSLSQKAALGSGADFWTTKAVGSVPALTLTDGPHGVRKQTGATDHLGLAGSEPATCFPPAVGLGQSWDVGLIRRVGEALGREARGLGVDVLLGPGVNIKRDPRCGRNFEYFSEDPFVTGRLGSAWIEGVQSIGVGTSPKHFALNNAEDDRMRSSSDVDPRPMREIYLRAFAHIIRSADPWTVMCSYNRINGIAASENQWLLTDLLRGEWGFDGVVVSDWGAVADRVRAVAAGLDLEMPGSGGRTDAQIVDAVEDGTLDEAAVDRSARAVRRLAERAGAGRAGRVVVDLDLHHRLAREAAGRSIVLLKNEGAVLPLVSGQSVAVIGEFAREPRYQGGGSSHVNPTRLDVPVDEIRASGHSVTYAPGFSTDDAPVDPADAIAAATDADVAVLFLGLAASHESEGFDRDDIELPPDQIELLTRILDVQPRTVVVLAHGGVLRLDAVAAAPAVLDGALLGQAGGGAIADVLVGRVNPSGRLTETVPVRLQDTPAYLNFPNENSHIRYGEGIYVGYRWYDARDLEVSYPFGHGLSYTTFAYSDLSVSAEDSDVDGVVVEVTITNTGPRAGREVVQIYTSKPGSRVGRPSRELTGFAVTRDLEPGELQTVSVVIDRNDLAYWDTRVDRWIVESGEYAVHSGASSRDIRLTLTVEIPGDDVVLPIDENSTLGEVLANPAAAKALAGLAENNPLMSAGNDALGVDMARMLASIPLGRLAGFGMRDEDIAGIIAAARTD</sequence>
<gene>
    <name evidence="8" type="ORF">CA982_02915</name>
</gene>
<evidence type="ECO:0000256" key="2">
    <source>
        <dbReference type="ARBA" id="ARBA00022801"/>
    </source>
</evidence>
<proteinExistence type="inferred from homology"/>
<dbReference type="OrthoDB" id="3187421at2"/>
<dbReference type="Proteomes" id="UP000194632">
    <property type="component" value="Unassembled WGS sequence"/>
</dbReference>
<dbReference type="InterPro" id="IPR013783">
    <property type="entry name" value="Ig-like_fold"/>
</dbReference>
<dbReference type="PANTHER" id="PTHR42715">
    <property type="entry name" value="BETA-GLUCOSIDASE"/>
    <property type="match status" value="1"/>
</dbReference>
<comment type="function">
    <text evidence="4">Catalyzes the hydrolysis of a non-reducing terminal alpha-L-arabinopyranosidic linkage in ginsenoside Rb2 (alpha-L-arabinopyranosyl-(1-&gt;6)-alpha-D-glucopyranosyl) to release alpha-D-glucopyranosyl (Rd). It is not able to hydrolyze alpha-L-arabinofuranosyl-(1-&gt;6)-alpha-D-glucopyranosyl (Rc).</text>
</comment>
<accession>A0A243QG96</accession>
<dbReference type="InterPro" id="IPR002772">
    <property type="entry name" value="Glyco_hydro_3_C"/>
</dbReference>
<dbReference type="GO" id="GO:0008422">
    <property type="term" value="F:beta-glucosidase activity"/>
    <property type="evidence" value="ECO:0007669"/>
    <property type="project" value="UniProtKB-ARBA"/>
</dbReference>
<dbReference type="RefSeq" id="WP_086533841.1">
    <property type="nucleotide sequence ID" value="NZ_NGFO01000002.1"/>
</dbReference>
<dbReference type="PANTHER" id="PTHR42715:SF10">
    <property type="entry name" value="BETA-GLUCOSIDASE"/>
    <property type="match status" value="1"/>
</dbReference>
<evidence type="ECO:0000256" key="4">
    <source>
        <dbReference type="ARBA" id="ARBA00058905"/>
    </source>
</evidence>
<comment type="similarity">
    <text evidence="1 6">Belongs to the glycosyl hydrolase 3 family.</text>
</comment>
<name>A0A243QG96_9ACTN</name>
<keyword evidence="2 6" id="KW-0378">Hydrolase</keyword>
<dbReference type="Gene3D" id="3.20.20.300">
    <property type="entry name" value="Glycoside hydrolase, family 3, N-terminal domain"/>
    <property type="match status" value="1"/>
</dbReference>
<evidence type="ECO:0000256" key="5">
    <source>
        <dbReference type="ARBA" id="ARBA00074219"/>
    </source>
</evidence>
<dbReference type="SUPFAM" id="SSF51445">
    <property type="entry name" value="(Trans)glycosidases"/>
    <property type="match status" value="1"/>
</dbReference>
<evidence type="ECO:0000256" key="3">
    <source>
        <dbReference type="ARBA" id="ARBA00023277"/>
    </source>
</evidence>
<evidence type="ECO:0000313" key="9">
    <source>
        <dbReference type="Proteomes" id="UP000194632"/>
    </source>
</evidence>
<dbReference type="Pfam" id="PF14310">
    <property type="entry name" value="Fn3-like"/>
    <property type="match status" value="1"/>
</dbReference>
<keyword evidence="3" id="KW-0119">Carbohydrate metabolism</keyword>
<protein>
    <recommendedName>
        <fullName evidence="5">Exo-alpha-(1-&gt;6)-L-arabinopyranosidase</fullName>
    </recommendedName>
</protein>
<dbReference type="SMART" id="SM01217">
    <property type="entry name" value="Fn3_like"/>
    <property type="match status" value="1"/>
</dbReference>
<feature type="domain" description="Fibronectin type III-like" evidence="7">
    <location>
        <begin position="570"/>
        <end position="641"/>
    </location>
</feature>
<evidence type="ECO:0000256" key="1">
    <source>
        <dbReference type="ARBA" id="ARBA00005336"/>
    </source>
</evidence>
<dbReference type="PROSITE" id="PS00775">
    <property type="entry name" value="GLYCOSYL_HYDROL_F3"/>
    <property type="match status" value="1"/>
</dbReference>
<organism evidence="8 9">
    <name type="scientific">Gordonia lacunae</name>
    <dbReference type="NCBI Taxonomy" id="417102"/>
    <lineage>
        <taxon>Bacteria</taxon>
        <taxon>Bacillati</taxon>
        <taxon>Actinomycetota</taxon>
        <taxon>Actinomycetes</taxon>
        <taxon>Mycobacteriales</taxon>
        <taxon>Gordoniaceae</taxon>
        <taxon>Gordonia</taxon>
    </lineage>
</organism>
<dbReference type="InterPro" id="IPR026891">
    <property type="entry name" value="Fn3-like"/>
</dbReference>
<keyword evidence="9" id="KW-1185">Reference proteome</keyword>
<dbReference type="InterPro" id="IPR036962">
    <property type="entry name" value="Glyco_hydro_3_N_sf"/>
</dbReference>
<reference evidence="8 9" key="1">
    <citation type="submission" date="2017-05" db="EMBL/GenBank/DDBJ databases">
        <title>Biotechnological potential of actinobacteria isolated from South African environments.</title>
        <authorList>
            <person name="Le Roes-Hill M."/>
            <person name="Prins A."/>
            <person name="Durrell K.A."/>
        </authorList>
    </citation>
    <scope>NUCLEOTIDE SEQUENCE [LARGE SCALE GENOMIC DNA]</scope>
    <source>
        <strain evidence="8">BS2</strain>
    </source>
</reference>
<dbReference type="Pfam" id="PF01915">
    <property type="entry name" value="Glyco_hydro_3_C"/>
    <property type="match status" value="1"/>
</dbReference>
<dbReference type="SUPFAM" id="SSF52279">
    <property type="entry name" value="Beta-D-glucan exohydrolase, C-terminal domain"/>
    <property type="match status" value="1"/>
</dbReference>
<dbReference type="Pfam" id="PF00933">
    <property type="entry name" value="Glyco_hydro_3"/>
    <property type="match status" value="1"/>
</dbReference>
<dbReference type="PRINTS" id="PR00133">
    <property type="entry name" value="GLHYDRLASE3"/>
</dbReference>
<evidence type="ECO:0000256" key="6">
    <source>
        <dbReference type="RuleBase" id="RU361161"/>
    </source>
</evidence>
<dbReference type="Gene3D" id="3.40.50.1700">
    <property type="entry name" value="Glycoside hydrolase family 3 C-terminal domain"/>
    <property type="match status" value="1"/>
</dbReference>
<dbReference type="GO" id="GO:0005975">
    <property type="term" value="P:carbohydrate metabolic process"/>
    <property type="evidence" value="ECO:0007669"/>
    <property type="project" value="InterPro"/>
</dbReference>
<dbReference type="InterPro" id="IPR050288">
    <property type="entry name" value="Cellulose_deg_GH3"/>
</dbReference>
<dbReference type="EMBL" id="NGFO01000002">
    <property type="protein sequence ID" value="OUC80701.1"/>
    <property type="molecule type" value="Genomic_DNA"/>
</dbReference>
<dbReference type="FunFam" id="2.60.40.10:FF:000495">
    <property type="entry name" value="Periplasmic beta-glucosidase"/>
    <property type="match status" value="1"/>
</dbReference>
<dbReference type="InterPro" id="IPR017853">
    <property type="entry name" value="GH"/>
</dbReference>
<evidence type="ECO:0000313" key="8">
    <source>
        <dbReference type="EMBL" id="OUC80701.1"/>
    </source>
</evidence>
<dbReference type="InterPro" id="IPR019800">
    <property type="entry name" value="Glyco_hydro_3_AS"/>
</dbReference>